<evidence type="ECO:0000313" key="3">
    <source>
        <dbReference type="Proteomes" id="UP000002630"/>
    </source>
</evidence>
<dbReference type="InParanoid" id="D8LJL5"/>
<reference evidence="2 3" key="1">
    <citation type="journal article" date="2010" name="Nature">
        <title>The Ectocarpus genome and the independent evolution of multicellularity in brown algae.</title>
        <authorList>
            <person name="Cock J.M."/>
            <person name="Sterck L."/>
            <person name="Rouze P."/>
            <person name="Scornet D."/>
            <person name="Allen A.E."/>
            <person name="Amoutzias G."/>
            <person name="Anthouard V."/>
            <person name="Artiguenave F."/>
            <person name="Aury J.M."/>
            <person name="Badger J.H."/>
            <person name="Beszteri B."/>
            <person name="Billiau K."/>
            <person name="Bonnet E."/>
            <person name="Bothwell J.H."/>
            <person name="Bowler C."/>
            <person name="Boyen C."/>
            <person name="Brownlee C."/>
            <person name="Carrano C.J."/>
            <person name="Charrier B."/>
            <person name="Cho G.Y."/>
            <person name="Coelho S.M."/>
            <person name="Collen J."/>
            <person name="Corre E."/>
            <person name="Da Silva C."/>
            <person name="Delage L."/>
            <person name="Delaroque N."/>
            <person name="Dittami S.M."/>
            <person name="Doulbeau S."/>
            <person name="Elias M."/>
            <person name="Farnham G."/>
            <person name="Gachon C.M."/>
            <person name="Gschloessl B."/>
            <person name="Heesch S."/>
            <person name="Jabbari K."/>
            <person name="Jubin C."/>
            <person name="Kawai H."/>
            <person name="Kimura K."/>
            <person name="Kloareg B."/>
            <person name="Kupper F.C."/>
            <person name="Lang D."/>
            <person name="Le Bail A."/>
            <person name="Leblanc C."/>
            <person name="Lerouge P."/>
            <person name="Lohr M."/>
            <person name="Lopez P.J."/>
            <person name="Martens C."/>
            <person name="Maumus F."/>
            <person name="Michel G."/>
            <person name="Miranda-Saavedra D."/>
            <person name="Morales J."/>
            <person name="Moreau H."/>
            <person name="Motomura T."/>
            <person name="Nagasato C."/>
            <person name="Napoli C.A."/>
            <person name="Nelson D.R."/>
            <person name="Nyvall-Collen P."/>
            <person name="Peters A.F."/>
            <person name="Pommier C."/>
            <person name="Potin P."/>
            <person name="Poulain J."/>
            <person name="Quesneville H."/>
            <person name="Read B."/>
            <person name="Rensing S.A."/>
            <person name="Ritter A."/>
            <person name="Rousvoal S."/>
            <person name="Samanta M."/>
            <person name="Samson G."/>
            <person name="Schroeder D.C."/>
            <person name="Segurens B."/>
            <person name="Strittmatter M."/>
            <person name="Tonon T."/>
            <person name="Tregear J.W."/>
            <person name="Valentin K."/>
            <person name="von Dassow P."/>
            <person name="Yamagishi T."/>
            <person name="Van de Peer Y."/>
            <person name="Wincker P."/>
        </authorList>
    </citation>
    <scope>NUCLEOTIDE SEQUENCE [LARGE SCALE GENOMIC DNA]</scope>
    <source>
        <strain evidence="3">Ec32 / CCAP1310/4</strain>
    </source>
</reference>
<feature type="compositionally biased region" description="Basic and acidic residues" evidence="1">
    <location>
        <begin position="191"/>
        <end position="204"/>
    </location>
</feature>
<name>D8LJL5_ECTSI</name>
<dbReference type="Proteomes" id="UP000002630">
    <property type="component" value="Linkage Group LG12"/>
</dbReference>
<gene>
    <name evidence="2" type="ORF">Esi_0026_0094</name>
</gene>
<evidence type="ECO:0000313" key="2">
    <source>
        <dbReference type="EMBL" id="CBN77042.1"/>
    </source>
</evidence>
<feature type="compositionally biased region" description="Basic and acidic residues" evidence="1">
    <location>
        <begin position="118"/>
        <end position="128"/>
    </location>
</feature>
<proteinExistence type="predicted"/>
<feature type="compositionally biased region" description="Acidic residues" evidence="1">
    <location>
        <begin position="275"/>
        <end position="296"/>
    </location>
</feature>
<organism evidence="2 3">
    <name type="scientific">Ectocarpus siliculosus</name>
    <name type="common">Brown alga</name>
    <name type="synonym">Conferva siliculosa</name>
    <dbReference type="NCBI Taxonomy" id="2880"/>
    <lineage>
        <taxon>Eukaryota</taxon>
        <taxon>Sar</taxon>
        <taxon>Stramenopiles</taxon>
        <taxon>Ochrophyta</taxon>
        <taxon>PX clade</taxon>
        <taxon>Phaeophyceae</taxon>
        <taxon>Ectocarpales</taxon>
        <taxon>Ectocarpaceae</taxon>
        <taxon>Ectocarpus</taxon>
    </lineage>
</organism>
<feature type="region of interest" description="Disordered" evidence="1">
    <location>
        <begin position="82"/>
        <end position="206"/>
    </location>
</feature>
<protein>
    <submittedName>
        <fullName evidence="2">Uncharacterized protein</fullName>
    </submittedName>
</protein>
<keyword evidence="3" id="KW-1185">Reference proteome</keyword>
<feature type="region of interest" description="Disordered" evidence="1">
    <location>
        <begin position="226"/>
        <end position="320"/>
    </location>
</feature>
<sequence>MMMRTVMHAGFQKMSKYELDRYFADPTTARSAQIVAKGAREVLGEVDPFAPGERPNQMQATDTPSVIEDYLRPCSPRLGGGGGVTFQRAIGSESKPSSLEEFPSEVEGVGACSGRMSPAERERPDRRPAAARFSSGDRPAPNRGNGAATPGRYSPGRWTPPGNSGDLDPDPWARGWFTEHGNENWVSVSAEEDRGPRFPPDRMDMSSTFGTDMAVASPAQLFDRSGGDLAFVSPKHESSSGRRAPGSLAPRGPDWCLHEDDTAAGGGFRSRLVDQDDDGAWSDGSEEVFPEPDPSDLADGGLPCLSRRPLGDWTAVAPQG</sequence>
<dbReference type="AlphaFoldDB" id="D8LJL5"/>
<accession>D8LJL5</accession>
<evidence type="ECO:0000256" key="1">
    <source>
        <dbReference type="SAM" id="MobiDB-lite"/>
    </source>
</evidence>
<dbReference type="OrthoDB" id="10457719at2759"/>
<dbReference type="EMBL" id="FN648442">
    <property type="protein sequence ID" value="CBN77042.1"/>
    <property type="molecule type" value="Genomic_DNA"/>
</dbReference>
<dbReference type="EMBL" id="FN649737">
    <property type="protein sequence ID" value="CBN77042.1"/>
    <property type="molecule type" value="Genomic_DNA"/>
</dbReference>